<evidence type="ECO:0000256" key="1">
    <source>
        <dbReference type="SAM" id="MobiDB-lite"/>
    </source>
</evidence>
<sequence>MASMTYNGMTKAQLEALECVQKERAKPNPFCGKNATRQKKRVEKLMADYGITTHAAYDLIEDDTMQPDDLHSKIDKALYAYARYCSEYGAYRKKTRALHASHVIKDYIKAQRLHKRSEIIQDSEDEDDQDEAMADEDQDNRDNEERNPAARVGGGSFLERARRPRGPRPPRSFFSPQQPPVPRPQPPALPQSPAPRPQLAPPADDNPRLLNPQARVLELAGTLRTVTPIVHNMVAI</sequence>
<feature type="region of interest" description="Disordered" evidence="1">
    <location>
        <begin position="118"/>
        <end position="209"/>
    </location>
</feature>
<gene>
    <name evidence="2" type="ORF">TCE0_018f05813</name>
</gene>
<feature type="compositionally biased region" description="Acidic residues" evidence="1">
    <location>
        <begin position="121"/>
        <end position="139"/>
    </location>
</feature>
<dbReference type="EMBL" id="DF933814">
    <property type="protein sequence ID" value="GAM36604.1"/>
    <property type="molecule type" value="Genomic_DNA"/>
</dbReference>
<proteinExistence type="predicted"/>
<dbReference type="Proteomes" id="UP000053095">
    <property type="component" value="Unassembled WGS sequence"/>
</dbReference>
<protein>
    <submittedName>
        <fullName evidence="2">Uncharacterized protein</fullName>
    </submittedName>
</protein>
<evidence type="ECO:0000313" key="3">
    <source>
        <dbReference type="Proteomes" id="UP000053095"/>
    </source>
</evidence>
<name>A0A510NX68_TALPI</name>
<organism evidence="2 3">
    <name type="scientific">Talaromyces pinophilus</name>
    <name type="common">Penicillium pinophilum</name>
    <dbReference type="NCBI Taxonomy" id="128442"/>
    <lineage>
        <taxon>Eukaryota</taxon>
        <taxon>Fungi</taxon>
        <taxon>Dikarya</taxon>
        <taxon>Ascomycota</taxon>
        <taxon>Pezizomycotina</taxon>
        <taxon>Eurotiomycetes</taxon>
        <taxon>Eurotiomycetidae</taxon>
        <taxon>Eurotiales</taxon>
        <taxon>Trichocomaceae</taxon>
        <taxon>Talaromyces</taxon>
        <taxon>Talaromyces sect. Talaromyces</taxon>
    </lineage>
</organism>
<keyword evidence="3" id="KW-1185">Reference proteome</keyword>
<reference evidence="3" key="1">
    <citation type="journal article" date="2015" name="Genome Announc.">
        <title>Draft genome sequence of Talaromyces cellulolyticus strain Y-94, a source of lignocellulosic biomass-degrading enzymes.</title>
        <authorList>
            <person name="Fujii T."/>
            <person name="Koike H."/>
            <person name="Sawayama S."/>
            <person name="Yano S."/>
            <person name="Inoue H."/>
        </authorList>
    </citation>
    <scope>NUCLEOTIDE SEQUENCE [LARGE SCALE GENOMIC DNA]</scope>
    <source>
        <strain evidence="3">Y-94</strain>
    </source>
</reference>
<feature type="compositionally biased region" description="Pro residues" evidence="1">
    <location>
        <begin position="177"/>
        <end position="200"/>
    </location>
</feature>
<evidence type="ECO:0000313" key="2">
    <source>
        <dbReference type="EMBL" id="GAM36604.1"/>
    </source>
</evidence>
<dbReference type="AlphaFoldDB" id="A0A510NX68"/>
<accession>A0A510NX68</accession>